<keyword evidence="1" id="KW-0472">Membrane</keyword>
<dbReference type="PANTHER" id="PTHR21666">
    <property type="entry name" value="PEPTIDASE-RELATED"/>
    <property type="match status" value="1"/>
</dbReference>
<dbReference type="InterPro" id="IPR023346">
    <property type="entry name" value="Lysozyme-like_dom_sf"/>
</dbReference>
<evidence type="ECO:0000313" key="4">
    <source>
        <dbReference type="EMBL" id="OYO21476.1"/>
    </source>
</evidence>
<dbReference type="AlphaFoldDB" id="A0A255H2C4"/>
<feature type="domain" description="M23ase beta-sheet core" evidence="3">
    <location>
        <begin position="259"/>
        <end position="363"/>
    </location>
</feature>
<comment type="caution">
    <text evidence="4">The sequence shown here is derived from an EMBL/GenBank/DDBJ whole genome shotgun (WGS) entry which is preliminary data.</text>
</comment>
<dbReference type="CDD" id="cd12797">
    <property type="entry name" value="M23_peptidase"/>
    <property type="match status" value="1"/>
</dbReference>
<dbReference type="Gene3D" id="2.70.70.10">
    <property type="entry name" value="Glucose Permease (Domain IIA)"/>
    <property type="match status" value="1"/>
</dbReference>
<dbReference type="InterPro" id="IPR050570">
    <property type="entry name" value="Cell_wall_metabolism_enzyme"/>
</dbReference>
<dbReference type="Gene3D" id="1.10.530.10">
    <property type="match status" value="1"/>
</dbReference>
<protein>
    <submittedName>
        <fullName evidence="4">Uncharacterized protein</fullName>
    </submittedName>
</protein>
<feature type="transmembrane region" description="Helical" evidence="1">
    <location>
        <begin position="20"/>
        <end position="43"/>
    </location>
</feature>
<dbReference type="SUPFAM" id="SSF51261">
    <property type="entry name" value="Duplicated hybrid motif"/>
    <property type="match status" value="1"/>
</dbReference>
<name>A0A255H2C4_9ACTN</name>
<dbReference type="GO" id="GO:0004222">
    <property type="term" value="F:metalloendopeptidase activity"/>
    <property type="evidence" value="ECO:0007669"/>
    <property type="project" value="TreeGrafter"/>
</dbReference>
<keyword evidence="1" id="KW-0812">Transmembrane</keyword>
<evidence type="ECO:0000259" key="3">
    <source>
        <dbReference type="Pfam" id="PF01551"/>
    </source>
</evidence>
<dbReference type="PANTHER" id="PTHR21666:SF270">
    <property type="entry name" value="MUREIN HYDROLASE ACTIVATOR ENVC"/>
    <property type="match status" value="1"/>
</dbReference>
<dbReference type="SUPFAM" id="SSF53955">
    <property type="entry name" value="Lysozyme-like"/>
    <property type="match status" value="1"/>
</dbReference>
<feature type="domain" description="Transglycosylase SLT" evidence="2">
    <location>
        <begin position="73"/>
        <end position="194"/>
    </location>
</feature>
<dbReference type="EMBL" id="NMVQ01000015">
    <property type="protein sequence ID" value="OYO21476.1"/>
    <property type="molecule type" value="Genomic_DNA"/>
</dbReference>
<dbReference type="InterPro" id="IPR011055">
    <property type="entry name" value="Dup_hybrid_motif"/>
</dbReference>
<dbReference type="OrthoDB" id="3726349at2"/>
<dbReference type="InterPro" id="IPR008258">
    <property type="entry name" value="Transglycosylase_SLT_dom_1"/>
</dbReference>
<dbReference type="RefSeq" id="WP_094364078.1">
    <property type="nucleotide sequence ID" value="NZ_NMVQ01000015.1"/>
</dbReference>
<evidence type="ECO:0000256" key="1">
    <source>
        <dbReference type="SAM" id="Phobius"/>
    </source>
</evidence>
<dbReference type="InterPro" id="IPR016047">
    <property type="entry name" value="M23ase_b-sheet_dom"/>
</dbReference>
<accession>A0A255H2C4</accession>
<proteinExistence type="predicted"/>
<reference evidence="4 5" key="1">
    <citation type="submission" date="2017-07" db="EMBL/GenBank/DDBJ databases">
        <title>Draft whole genome sequences of clinical Proprionibacteriaceae strains.</title>
        <authorList>
            <person name="Bernier A.-M."/>
            <person name="Bernard K."/>
            <person name="Domingo M.-C."/>
        </authorList>
    </citation>
    <scope>NUCLEOTIDE SEQUENCE [LARGE SCALE GENOMIC DNA]</scope>
    <source>
        <strain evidence="4 5">NML 130396</strain>
    </source>
</reference>
<dbReference type="Pfam" id="PF01464">
    <property type="entry name" value="SLT"/>
    <property type="match status" value="1"/>
</dbReference>
<evidence type="ECO:0000313" key="5">
    <source>
        <dbReference type="Proteomes" id="UP000216311"/>
    </source>
</evidence>
<evidence type="ECO:0000259" key="2">
    <source>
        <dbReference type="Pfam" id="PF01464"/>
    </source>
</evidence>
<dbReference type="Proteomes" id="UP000216311">
    <property type="component" value="Unassembled WGS sequence"/>
</dbReference>
<gene>
    <name evidence="4" type="ORF">CGZ93_10380</name>
</gene>
<dbReference type="Pfam" id="PF01551">
    <property type="entry name" value="Peptidase_M23"/>
    <property type="match status" value="1"/>
</dbReference>
<keyword evidence="1" id="KW-1133">Transmembrane helix</keyword>
<sequence>MSTPGLEPQQQSAALPAAGIAAIAVVVGSPVLLAFVLVVALVVGLTLQPPAAPPAGTCGVGALEVPERARPWMQKAAQVSGLPEGYLAAIAKQESSFDPNNFTNDSNGGTWGLFQINRAEWSRFFPTGDNPGGTPHGITDPMIHAEVGGRYLKDRLENVRRMQAKNPSAAYAKISDLDALVIAHNAGEGNLQKYPAIPSITKGYLENMHKWFRPGPCEGRAGGAGGIKPASGKVVSPIPEGVSGVIMSARYGRYPSGGPHWGVDLAKGGAGAWTFQSVCDGTVIAVKINQAYANSNGPGGSTNYLWVDCGNSVYMGYAHWYAKDLNPELKEGVRIGAGTPIAPQGNQGNSSGAHLHFQVSTSGSMAYGSSTTTDPVAYLAGLGIQLPAASY</sequence>
<organism evidence="4 5">
    <name type="scientific">Enemella dayhoffiae</name>
    <dbReference type="NCBI Taxonomy" id="2016507"/>
    <lineage>
        <taxon>Bacteria</taxon>
        <taxon>Bacillati</taxon>
        <taxon>Actinomycetota</taxon>
        <taxon>Actinomycetes</taxon>
        <taxon>Propionibacteriales</taxon>
        <taxon>Propionibacteriaceae</taxon>
        <taxon>Enemella</taxon>
    </lineage>
</organism>
<keyword evidence="5" id="KW-1185">Reference proteome</keyword>